<sequence length="230" mass="26466">MFRKNDGQLNFFDQEIFSKMIPQDHPLVKIKNNVDLSFVNQEVACHYSPDTGRPCIPPSVLFRILFLEIWANLSDVQVCRELQYNVLYRWFCDLAWSDPVPDPSTLVVFRRRLGEEGFRRLFDRLVEDLQAKGFIKDKLVLVDGTKLVAHAAAKNTLTLVREGRARLLKTLAQKSPEEAKKLSRYAEPLPDREYSSQAELLATEKEVGRELVAALKQHKEEPALKEELAL</sequence>
<evidence type="ECO:0000313" key="3">
    <source>
        <dbReference type="Proteomes" id="UP001225644"/>
    </source>
</evidence>
<dbReference type="Proteomes" id="UP001225644">
    <property type="component" value="Unassembled WGS sequence"/>
</dbReference>
<name>A0ABU0B8S3_9FIRM</name>
<keyword evidence="3" id="KW-1185">Reference proteome</keyword>
<dbReference type="EMBL" id="JAUSUX010000047">
    <property type="protein sequence ID" value="MDQ0287828.1"/>
    <property type="molecule type" value="Genomic_DNA"/>
</dbReference>
<feature type="domain" description="Transposase InsH N-terminal" evidence="1">
    <location>
        <begin position="17"/>
        <end position="112"/>
    </location>
</feature>
<proteinExistence type="predicted"/>
<evidence type="ECO:0000259" key="1">
    <source>
        <dbReference type="Pfam" id="PF05598"/>
    </source>
</evidence>
<dbReference type="PANTHER" id="PTHR35604">
    <property type="entry name" value="TRANSPOSASE INSH FOR INSERTION SEQUENCE ELEMENT IS5A-RELATED"/>
    <property type="match status" value="1"/>
</dbReference>
<dbReference type="PANTHER" id="PTHR35604:SF2">
    <property type="entry name" value="TRANSPOSASE INSH FOR INSERTION SEQUENCE ELEMENT IS5A-RELATED"/>
    <property type="match status" value="1"/>
</dbReference>
<comment type="caution">
    <text evidence="2">The sequence shown here is derived from an EMBL/GenBank/DDBJ whole genome shotgun (WGS) entry which is preliminary data.</text>
</comment>
<dbReference type="Pfam" id="PF05598">
    <property type="entry name" value="DUF772"/>
    <property type="match status" value="1"/>
</dbReference>
<accession>A0ABU0B8S3</accession>
<dbReference type="InterPro" id="IPR008490">
    <property type="entry name" value="Transposase_InsH_N"/>
</dbReference>
<gene>
    <name evidence="2" type="ORF">J2Z49_002961</name>
</gene>
<evidence type="ECO:0000313" key="2">
    <source>
        <dbReference type="EMBL" id="MDQ0287828.1"/>
    </source>
</evidence>
<dbReference type="RefSeq" id="WP_307403851.1">
    <property type="nucleotide sequence ID" value="NZ_JAUSUX010000047.1"/>
</dbReference>
<organism evidence="2 3">
    <name type="scientific">Desulfofundulus luciae</name>
    <dbReference type="NCBI Taxonomy" id="74702"/>
    <lineage>
        <taxon>Bacteria</taxon>
        <taxon>Bacillati</taxon>
        <taxon>Bacillota</taxon>
        <taxon>Clostridia</taxon>
        <taxon>Eubacteriales</taxon>
        <taxon>Peptococcaceae</taxon>
        <taxon>Desulfofundulus</taxon>
    </lineage>
</organism>
<reference evidence="2 3" key="1">
    <citation type="submission" date="2023-07" db="EMBL/GenBank/DDBJ databases">
        <title>Genomic Encyclopedia of Type Strains, Phase IV (KMG-IV): sequencing the most valuable type-strain genomes for metagenomic binning, comparative biology and taxonomic classification.</title>
        <authorList>
            <person name="Goeker M."/>
        </authorList>
    </citation>
    <scope>NUCLEOTIDE SEQUENCE [LARGE SCALE GENOMIC DNA]</scope>
    <source>
        <strain evidence="2 3">DSM 12396</strain>
    </source>
</reference>
<protein>
    <submittedName>
        <fullName evidence="2">Transposase</fullName>
    </submittedName>
</protein>